<gene>
    <name evidence="1" type="ORF">sS8_1168</name>
</gene>
<evidence type="ECO:0000313" key="1">
    <source>
        <dbReference type="EMBL" id="BBA33130.1"/>
    </source>
</evidence>
<dbReference type="AlphaFoldDB" id="A0A250KN59"/>
<protein>
    <submittedName>
        <fullName evidence="1">Uncharacterized protein</fullName>
    </submittedName>
</protein>
<dbReference type="KEGG" id="mmai:sS8_1168"/>
<keyword evidence="2" id="KW-1185">Reference proteome</keyword>
<sequence length="50" mass="5839">MTRWIYWRATLINPALKYPIDSVRAELVEAPSRVPFDKLRANVILGRVNK</sequence>
<name>A0A250KN59_9GAMM</name>
<accession>A0A250KN59</accession>
<organism evidence="1 2">
    <name type="scientific">Methylocaldum marinum</name>
    <dbReference type="NCBI Taxonomy" id="1432792"/>
    <lineage>
        <taxon>Bacteria</taxon>
        <taxon>Pseudomonadati</taxon>
        <taxon>Pseudomonadota</taxon>
        <taxon>Gammaproteobacteria</taxon>
        <taxon>Methylococcales</taxon>
        <taxon>Methylococcaceae</taxon>
        <taxon>Methylocaldum</taxon>
    </lineage>
</organism>
<evidence type="ECO:0000313" key="2">
    <source>
        <dbReference type="Proteomes" id="UP000266313"/>
    </source>
</evidence>
<dbReference type="EMBL" id="AP017928">
    <property type="protein sequence ID" value="BBA33130.1"/>
    <property type="molecule type" value="Genomic_DNA"/>
</dbReference>
<dbReference type="Proteomes" id="UP000266313">
    <property type="component" value="Chromosome"/>
</dbReference>
<proteinExistence type="predicted"/>
<reference evidence="1 2" key="1">
    <citation type="submission" date="2016-12" db="EMBL/GenBank/DDBJ databases">
        <title>Genome sequencing of Methylocaldum marinum.</title>
        <authorList>
            <person name="Takeuchi M."/>
            <person name="Kamagata Y."/>
            <person name="Hiraoka S."/>
            <person name="Oshima K."/>
            <person name="Hattori M."/>
            <person name="Iwasaki W."/>
        </authorList>
    </citation>
    <scope>NUCLEOTIDE SEQUENCE [LARGE SCALE GENOMIC DNA]</scope>
    <source>
        <strain evidence="1 2">S8</strain>
    </source>
</reference>